<dbReference type="RefSeq" id="WP_316415799.1">
    <property type="nucleotide sequence ID" value="NZ_AP027080.1"/>
</dbReference>
<evidence type="ECO:0000256" key="3">
    <source>
        <dbReference type="ARBA" id="ARBA00022989"/>
    </source>
</evidence>
<sequence>MKGALLIVKKEFMELSKDRKTMFFTFVMPLVLFPLLFGMIGRLGRNDKAERTGRPSRVCVVDESGAVAAVLAANPKEFQVVARPEGDLKQAIRDQKLEMSLEADPQAAAKQRSQETWVLKAVYDRSDESSTLALDRLKKAMASRDKVVVQERLKAMGASAQLAAPTRVEPDDAGGMNRTLGKALGSFLPYMVMMMMFAGAMQHGIYATAGEKERGTLLSLLSTSIPRSQIIIGKLLYVFSIGIIVAMINLLSMAFAVTRLAASEAASAGHAGQGMPGLGALATPGTLGLTFLLMVPLGLFFANFIILAGIQAKNTVEAGTAIMPGMVVVIFLGVFSMAPGIEKMVFLPYVPVVNVSLAIRKLFSQQANYWEYTVALLMTIGLACLMTWLSTRLLKRESAIFKV</sequence>
<dbReference type="PANTHER" id="PTHR43471">
    <property type="entry name" value="ABC TRANSPORTER PERMEASE"/>
    <property type="match status" value="1"/>
</dbReference>
<keyword evidence="4 5" id="KW-0472">Membrane</keyword>
<feature type="transmembrane region" description="Helical" evidence="5">
    <location>
        <begin position="369"/>
        <end position="389"/>
    </location>
</feature>
<dbReference type="AlphaFoldDB" id="A0AA48GRH2"/>
<dbReference type="InterPro" id="IPR013525">
    <property type="entry name" value="ABC2_TM"/>
</dbReference>
<evidence type="ECO:0000313" key="7">
    <source>
        <dbReference type="EMBL" id="BDU72885.1"/>
    </source>
</evidence>
<accession>A0AA48GRH2</accession>
<feature type="transmembrane region" description="Helical" evidence="5">
    <location>
        <begin position="322"/>
        <end position="341"/>
    </location>
</feature>
<evidence type="ECO:0000256" key="1">
    <source>
        <dbReference type="ARBA" id="ARBA00004141"/>
    </source>
</evidence>
<dbReference type="PANTHER" id="PTHR43471:SF3">
    <property type="entry name" value="ABC TRANSPORTER PERMEASE PROTEIN NATB"/>
    <property type="match status" value="1"/>
</dbReference>
<evidence type="ECO:0000256" key="2">
    <source>
        <dbReference type="ARBA" id="ARBA00022692"/>
    </source>
</evidence>
<dbReference type="EMBL" id="AP027080">
    <property type="protein sequence ID" value="BDU72885.1"/>
    <property type="molecule type" value="Genomic_DNA"/>
</dbReference>
<evidence type="ECO:0000259" key="6">
    <source>
        <dbReference type="Pfam" id="PF12698"/>
    </source>
</evidence>
<proteinExistence type="predicted"/>
<keyword evidence="3 5" id="KW-1133">Transmembrane helix</keyword>
<feature type="transmembrane region" description="Helical" evidence="5">
    <location>
        <begin position="287"/>
        <end position="310"/>
    </location>
</feature>
<organism evidence="7 8">
    <name type="scientific">Mesoterricola silvestris</name>
    <dbReference type="NCBI Taxonomy" id="2927979"/>
    <lineage>
        <taxon>Bacteria</taxon>
        <taxon>Pseudomonadati</taxon>
        <taxon>Acidobacteriota</taxon>
        <taxon>Holophagae</taxon>
        <taxon>Holophagales</taxon>
        <taxon>Holophagaceae</taxon>
        <taxon>Mesoterricola</taxon>
    </lineage>
</organism>
<feature type="domain" description="ABC-2 type transporter transmembrane" evidence="6">
    <location>
        <begin position="20"/>
        <end position="390"/>
    </location>
</feature>
<dbReference type="GO" id="GO:0140359">
    <property type="term" value="F:ABC-type transporter activity"/>
    <property type="evidence" value="ECO:0007669"/>
    <property type="project" value="InterPro"/>
</dbReference>
<reference evidence="8" key="1">
    <citation type="journal article" date="2023" name="Int. J. Syst. Evol. Microbiol.">
        <title>Mesoterricola silvestris gen. nov., sp. nov., Mesoterricola sediminis sp. nov., Geothrix oryzae sp. nov., Geothrix edaphica sp. nov., Geothrix rubra sp. nov., and Geothrix limicola sp. nov., six novel members of Acidobacteriota isolated from soils.</title>
        <authorList>
            <person name="Itoh H."/>
            <person name="Sugisawa Y."/>
            <person name="Mise K."/>
            <person name="Xu Z."/>
            <person name="Kuniyasu M."/>
            <person name="Ushijima N."/>
            <person name="Kawano K."/>
            <person name="Kobayashi E."/>
            <person name="Shiratori Y."/>
            <person name="Masuda Y."/>
            <person name="Senoo K."/>
        </authorList>
    </citation>
    <scope>NUCLEOTIDE SEQUENCE [LARGE SCALE GENOMIC DNA]</scope>
    <source>
        <strain evidence="8">W79</strain>
    </source>
</reference>
<gene>
    <name evidence="7" type="ORF">METEAL_20590</name>
</gene>
<dbReference type="Pfam" id="PF12698">
    <property type="entry name" value="ABC2_membrane_3"/>
    <property type="match status" value="1"/>
</dbReference>
<evidence type="ECO:0000256" key="4">
    <source>
        <dbReference type="ARBA" id="ARBA00023136"/>
    </source>
</evidence>
<dbReference type="GO" id="GO:0016020">
    <property type="term" value="C:membrane"/>
    <property type="evidence" value="ECO:0007669"/>
    <property type="project" value="UniProtKB-SubCell"/>
</dbReference>
<feature type="transmembrane region" description="Helical" evidence="5">
    <location>
        <begin position="235"/>
        <end position="257"/>
    </location>
</feature>
<dbReference type="KEGG" id="msil:METEAL_20590"/>
<protein>
    <recommendedName>
        <fullName evidence="6">ABC-2 type transporter transmembrane domain-containing protein</fullName>
    </recommendedName>
</protein>
<dbReference type="Proteomes" id="UP001238179">
    <property type="component" value="Chromosome"/>
</dbReference>
<keyword evidence="2 5" id="KW-0812">Transmembrane</keyword>
<feature type="transmembrane region" description="Helical" evidence="5">
    <location>
        <begin position="21"/>
        <end position="40"/>
    </location>
</feature>
<name>A0AA48GRH2_9BACT</name>
<evidence type="ECO:0000256" key="5">
    <source>
        <dbReference type="SAM" id="Phobius"/>
    </source>
</evidence>
<comment type="subcellular location">
    <subcellularLocation>
        <location evidence="1">Membrane</location>
        <topology evidence="1">Multi-pass membrane protein</topology>
    </subcellularLocation>
</comment>
<keyword evidence="8" id="KW-1185">Reference proteome</keyword>
<evidence type="ECO:0000313" key="8">
    <source>
        <dbReference type="Proteomes" id="UP001238179"/>
    </source>
</evidence>